<dbReference type="InterPro" id="IPR000182">
    <property type="entry name" value="GNAT_dom"/>
</dbReference>
<dbReference type="InterPro" id="IPR016181">
    <property type="entry name" value="Acyl_CoA_acyltransferase"/>
</dbReference>
<accession>A0A090FJB9</accession>
<organism evidence="2 3">
    <name type="scientific">Mesorhizobium plurifarium</name>
    <dbReference type="NCBI Taxonomy" id="69974"/>
    <lineage>
        <taxon>Bacteria</taxon>
        <taxon>Pseudomonadati</taxon>
        <taxon>Pseudomonadota</taxon>
        <taxon>Alphaproteobacteria</taxon>
        <taxon>Hyphomicrobiales</taxon>
        <taxon>Phyllobacteriaceae</taxon>
        <taxon>Mesorhizobium</taxon>
    </lineage>
</organism>
<reference evidence="2 3" key="1">
    <citation type="submission" date="2014-08" db="EMBL/GenBank/DDBJ databases">
        <authorList>
            <person name="Moulin Lionel"/>
        </authorList>
    </citation>
    <scope>NUCLEOTIDE SEQUENCE [LARGE SCALE GENOMIC DNA]</scope>
</reference>
<proteinExistence type="predicted"/>
<keyword evidence="2" id="KW-0808">Transferase</keyword>
<dbReference type="Gene3D" id="3.40.630.30">
    <property type="match status" value="1"/>
</dbReference>
<dbReference type="GO" id="GO:0016747">
    <property type="term" value="F:acyltransferase activity, transferring groups other than amino-acyl groups"/>
    <property type="evidence" value="ECO:0007669"/>
    <property type="project" value="InterPro"/>
</dbReference>
<evidence type="ECO:0000313" key="2">
    <source>
        <dbReference type="EMBL" id="CDX44073.1"/>
    </source>
</evidence>
<protein>
    <submittedName>
        <fullName evidence="2">GCN5-like N-acetyltransferase (Modular protein)</fullName>
    </submittedName>
</protein>
<dbReference type="Proteomes" id="UP000046373">
    <property type="component" value="Unassembled WGS sequence"/>
</dbReference>
<dbReference type="CDD" id="cd04301">
    <property type="entry name" value="NAT_SF"/>
    <property type="match status" value="1"/>
</dbReference>
<feature type="domain" description="N-acetyltransferase" evidence="1">
    <location>
        <begin position="80"/>
        <end position="228"/>
    </location>
</feature>
<sequence length="255" mass="26077">MEYLTKSAMVTTEIAPSSGPSAELFSAGENGSTAVLLGAFSYGEPVSTSPENAFAPSLALRAQAGSRSAPDEGAAQAQAFVILGEGAGDVAAREALLDRAMGPKRKKKSSEKLRRGRRPSEGLAFVARDASGAVVGTVRLWDVRLGEGGPAALLLGPLAVEPGLKSGGIGSALMRHAVAEAERLGHGAILLVGDAPYYGRFGFSADRTGALAMPGPYERHRLLALELREGALAGAKGTIKAAGRKIKGQAPGFVA</sequence>
<evidence type="ECO:0000259" key="1">
    <source>
        <dbReference type="PROSITE" id="PS51186"/>
    </source>
</evidence>
<name>A0A090FJB9_MESPL</name>
<dbReference type="Pfam" id="PF13508">
    <property type="entry name" value="Acetyltransf_7"/>
    <property type="match status" value="1"/>
</dbReference>
<dbReference type="PROSITE" id="PS51186">
    <property type="entry name" value="GNAT"/>
    <property type="match status" value="1"/>
</dbReference>
<dbReference type="EMBL" id="CCNB01000043">
    <property type="protein sequence ID" value="CDX44073.1"/>
    <property type="molecule type" value="Genomic_DNA"/>
</dbReference>
<gene>
    <name evidence="2" type="ORF">MPLDJ20_60470</name>
</gene>
<evidence type="ECO:0000313" key="3">
    <source>
        <dbReference type="Proteomes" id="UP000046373"/>
    </source>
</evidence>
<dbReference type="AlphaFoldDB" id="A0A090FJB9"/>
<dbReference type="SUPFAM" id="SSF55729">
    <property type="entry name" value="Acyl-CoA N-acyltransferases (Nat)"/>
    <property type="match status" value="1"/>
</dbReference>